<accession>A0AA88UB99</accession>
<dbReference type="InterPro" id="IPR038538">
    <property type="entry name" value="MTERF_sf"/>
</dbReference>
<keyword evidence="2" id="KW-0806">Transcription termination</keyword>
<keyword evidence="5" id="KW-1185">Reference proteome</keyword>
<dbReference type="PANTHER" id="PTHR13068:SF113">
    <property type="entry name" value="TRANSCRIPTION TERMINATION FACTOR MTEF18, MITOCHONDRIAL"/>
    <property type="match status" value="1"/>
</dbReference>
<sequence length="574" mass="65734">MSFRPSTATTTTTTTTLTTALRHCFSAAASLPKLPKIPSKYKPKAILAAQKALTEYLHATRTLPFTYAEHISKNSPFSLSNAITEVEFSPSTFSRSFQRFLRYHPINEFEFLYESIGIDYDEICGYLQPNKFFLSEDSRVFKAACELSVFGFPWIKLGRLFEEEISIFGQDPAEINERLRGFKEYGFNTVTVIGICLAFPFVLGKDGELGGEVGALFDDLRRVLVDFDLIGSVEGNVDAFYEVCKKIRLFYDLGCEKGRIGELLGRSKDIFLEHSEELLAEKIGFFCKLAVRKEEIGLMLLSRPEILKFDLESPVVSVLGFLKHCGLEEKKLMLVVQDYPYVLGRNKLANVPCVMRSLDLHEWFFNKVKNGDHHLLTSYCIGGPDQDLDKDFTDNLVRIHSSRTRLHTLSKLDFFHSIGYGENKLTVRILNHVHGTSSEIQERFECLLHNGIEFSKVCKILSRSPKVLNQDKEFLERKIKYLCKEMGSSLSYLDAFPAFLCYDLDNRIIPRYRFHMWLMEIGWCTRDYSISSMIATSEKQFIARISAMHPDAPKKWLERLSNKDQSRCCGETVS</sequence>
<dbReference type="EMBL" id="JAVXUO010001944">
    <property type="protein sequence ID" value="KAK2977835.1"/>
    <property type="molecule type" value="Genomic_DNA"/>
</dbReference>
<dbReference type="SMART" id="SM00733">
    <property type="entry name" value="Mterf"/>
    <property type="match status" value="4"/>
</dbReference>
<dbReference type="FunFam" id="1.25.70.10:FF:000017">
    <property type="entry name" value="Transcription termination factor MTEF18, mitochondrial"/>
    <property type="match status" value="1"/>
</dbReference>
<keyword evidence="3" id="KW-0809">Transit peptide</keyword>
<organism evidence="4 5">
    <name type="scientific">Escallonia rubra</name>
    <dbReference type="NCBI Taxonomy" id="112253"/>
    <lineage>
        <taxon>Eukaryota</taxon>
        <taxon>Viridiplantae</taxon>
        <taxon>Streptophyta</taxon>
        <taxon>Embryophyta</taxon>
        <taxon>Tracheophyta</taxon>
        <taxon>Spermatophyta</taxon>
        <taxon>Magnoliopsida</taxon>
        <taxon>eudicotyledons</taxon>
        <taxon>Gunneridae</taxon>
        <taxon>Pentapetalae</taxon>
        <taxon>asterids</taxon>
        <taxon>campanulids</taxon>
        <taxon>Escalloniales</taxon>
        <taxon>Escalloniaceae</taxon>
        <taxon>Escallonia</taxon>
    </lineage>
</organism>
<dbReference type="PANTHER" id="PTHR13068">
    <property type="entry name" value="CGI-12 PROTEIN-RELATED"/>
    <property type="match status" value="1"/>
</dbReference>
<comment type="caution">
    <text evidence="4">The sequence shown here is derived from an EMBL/GenBank/DDBJ whole genome shotgun (WGS) entry which is preliminary data.</text>
</comment>
<evidence type="ECO:0000256" key="1">
    <source>
        <dbReference type="ARBA" id="ARBA00007692"/>
    </source>
</evidence>
<dbReference type="Proteomes" id="UP001187471">
    <property type="component" value="Unassembled WGS sequence"/>
</dbReference>
<dbReference type="AlphaFoldDB" id="A0AA88UB99"/>
<name>A0AA88UB99_9ASTE</name>
<reference evidence="4" key="1">
    <citation type="submission" date="2022-12" db="EMBL/GenBank/DDBJ databases">
        <title>Draft genome assemblies for two species of Escallonia (Escalloniales).</title>
        <authorList>
            <person name="Chanderbali A."/>
            <person name="Dervinis C."/>
            <person name="Anghel I."/>
            <person name="Soltis D."/>
            <person name="Soltis P."/>
            <person name="Zapata F."/>
        </authorList>
    </citation>
    <scope>NUCLEOTIDE SEQUENCE</scope>
    <source>
        <strain evidence="4">UCBG92.1500</strain>
        <tissue evidence="4">Leaf</tissue>
    </source>
</reference>
<dbReference type="Pfam" id="PF02536">
    <property type="entry name" value="mTERF"/>
    <property type="match status" value="2"/>
</dbReference>
<evidence type="ECO:0008006" key="6">
    <source>
        <dbReference type="Google" id="ProtNLM"/>
    </source>
</evidence>
<keyword evidence="2" id="KW-0805">Transcription regulation</keyword>
<evidence type="ECO:0000256" key="2">
    <source>
        <dbReference type="ARBA" id="ARBA00022472"/>
    </source>
</evidence>
<gene>
    <name evidence="4" type="ORF">RJ640_014581</name>
</gene>
<protein>
    <recommendedName>
        <fullName evidence="6">Transcription termination factor MTEF18, mitochondrial</fullName>
    </recommendedName>
</protein>
<proteinExistence type="inferred from homology"/>
<evidence type="ECO:0000313" key="4">
    <source>
        <dbReference type="EMBL" id="KAK2977835.1"/>
    </source>
</evidence>
<keyword evidence="2" id="KW-0804">Transcription</keyword>
<dbReference type="InterPro" id="IPR003690">
    <property type="entry name" value="MTERF"/>
</dbReference>
<evidence type="ECO:0000256" key="3">
    <source>
        <dbReference type="ARBA" id="ARBA00022946"/>
    </source>
</evidence>
<dbReference type="Gene3D" id="1.25.70.10">
    <property type="entry name" value="Transcription termination factor 3, mitochondrial"/>
    <property type="match status" value="3"/>
</dbReference>
<evidence type="ECO:0000313" key="5">
    <source>
        <dbReference type="Proteomes" id="UP001187471"/>
    </source>
</evidence>
<comment type="similarity">
    <text evidence="1">Belongs to the mTERF family.</text>
</comment>
<dbReference type="GO" id="GO:0006353">
    <property type="term" value="P:DNA-templated transcription termination"/>
    <property type="evidence" value="ECO:0007669"/>
    <property type="project" value="UniProtKB-KW"/>
</dbReference>
<dbReference type="GO" id="GO:0003676">
    <property type="term" value="F:nucleic acid binding"/>
    <property type="evidence" value="ECO:0007669"/>
    <property type="project" value="InterPro"/>
</dbReference>